<keyword evidence="3" id="KW-1185">Reference proteome</keyword>
<keyword evidence="1" id="KW-0812">Transmembrane</keyword>
<protein>
    <submittedName>
        <fullName evidence="2">Uncharacterized protein</fullName>
    </submittedName>
</protein>
<gene>
    <name evidence="2" type="ORF">Ddye_013649</name>
</gene>
<reference evidence="2" key="1">
    <citation type="journal article" date="2023" name="Plant J.">
        <title>Genome sequences and population genomics provide insights into the demographic history, inbreeding, and mutation load of two 'living fossil' tree species of Dipteronia.</title>
        <authorList>
            <person name="Feng Y."/>
            <person name="Comes H.P."/>
            <person name="Chen J."/>
            <person name="Zhu S."/>
            <person name="Lu R."/>
            <person name="Zhang X."/>
            <person name="Li P."/>
            <person name="Qiu J."/>
            <person name="Olsen K.M."/>
            <person name="Qiu Y."/>
        </authorList>
    </citation>
    <scope>NUCLEOTIDE SEQUENCE</scope>
    <source>
        <strain evidence="2">KIB01</strain>
    </source>
</reference>
<comment type="caution">
    <text evidence="2">The sequence shown here is derived from an EMBL/GenBank/DDBJ whole genome shotgun (WGS) entry which is preliminary data.</text>
</comment>
<evidence type="ECO:0000313" key="3">
    <source>
        <dbReference type="Proteomes" id="UP001280121"/>
    </source>
</evidence>
<accession>A0AAD9X6T3</accession>
<dbReference type="EMBL" id="JANJYI010000004">
    <property type="protein sequence ID" value="KAK2653793.1"/>
    <property type="molecule type" value="Genomic_DNA"/>
</dbReference>
<keyword evidence="1" id="KW-0472">Membrane</keyword>
<feature type="transmembrane region" description="Helical" evidence="1">
    <location>
        <begin position="48"/>
        <end position="67"/>
    </location>
</feature>
<name>A0AAD9X6T3_9ROSI</name>
<evidence type="ECO:0000256" key="1">
    <source>
        <dbReference type="SAM" id="Phobius"/>
    </source>
</evidence>
<proteinExistence type="predicted"/>
<organism evidence="2 3">
    <name type="scientific">Dipteronia dyeriana</name>
    <dbReference type="NCBI Taxonomy" id="168575"/>
    <lineage>
        <taxon>Eukaryota</taxon>
        <taxon>Viridiplantae</taxon>
        <taxon>Streptophyta</taxon>
        <taxon>Embryophyta</taxon>
        <taxon>Tracheophyta</taxon>
        <taxon>Spermatophyta</taxon>
        <taxon>Magnoliopsida</taxon>
        <taxon>eudicotyledons</taxon>
        <taxon>Gunneridae</taxon>
        <taxon>Pentapetalae</taxon>
        <taxon>rosids</taxon>
        <taxon>malvids</taxon>
        <taxon>Sapindales</taxon>
        <taxon>Sapindaceae</taxon>
        <taxon>Hippocastanoideae</taxon>
        <taxon>Acereae</taxon>
        <taxon>Dipteronia</taxon>
    </lineage>
</organism>
<keyword evidence="1" id="KW-1133">Transmembrane helix</keyword>
<sequence>MAIEKACSVCVLNPVLKDRVIETVSDSMMTVTWINGDSFGSLRHVDKFEAGCAGFLFCLLLAAALLFF</sequence>
<dbReference type="AlphaFoldDB" id="A0AAD9X6T3"/>
<evidence type="ECO:0000313" key="2">
    <source>
        <dbReference type="EMBL" id="KAK2653793.1"/>
    </source>
</evidence>
<dbReference type="Proteomes" id="UP001280121">
    <property type="component" value="Unassembled WGS sequence"/>
</dbReference>